<gene>
    <name evidence="2" type="ORF">BEWA_036480</name>
</gene>
<sequence length="481" mass="52712">MRTLVTMASEEVSIELKENKSANGGDHTYQANTSSGNGVTIKVKRSNEPQGTNFYRYTHTLQNGGGQFILKEVKDDKNSCIDISLSGDRKVTSVSAYYWKYGGKVLLIEVKSGRPKYYANTDNKWIVLTGHESSRPPLRNNDFEKALDQLVCSNYGAVTIDLSFQNSSKLSKNYTSSGKDNKYCCYKHNPGGVNDRGNISVTSGKVSCVHKSPSGDFYKHSIIGGNQLARIRYYLDSAGSKPDNRRRIKLNGQTFPIPGVETISALYCGGNPVLIYVDGGDKAEGWYKKPTGTGSRGNDEEWTKSHVLQNITPDDLIENTECGKYNDIVRALKSTGGCISLQECTPEPAKPQGVLRSDEQPEGDQDEVEEEEKKKKKGDEAKAKETARGSEDAQQDGLDKEPQLKEEKKKDEEYSGKRSAAAPVTESTASEGEGQAEKLAVETGFTTAGIGLGYFLAGSAGSGLTDEVFLWISKEYHIEYA</sequence>
<accession>L1LDU2</accession>
<dbReference type="EMBL" id="ACOU01000002">
    <property type="protein sequence ID" value="EKX73612.1"/>
    <property type="molecule type" value="Genomic_DNA"/>
</dbReference>
<organism evidence="2 3">
    <name type="scientific">Theileria equi strain WA</name>
    <dbReference type="NCBI Taxonomy" id="1537102"/>
    <lineage>
        <taxon>Eukaryota</taxon>
        <taxon>Sar</taxon>
        <taxon>Alveolata</taxon>
        <taxon>Apicomplexa</taxon>
        <taxon>Aconoidasida</taxon>
        <taxon>Piroplasmida</taxon>
        <taxon>Theileriidae</taxon>
        <taxon>Theileria</taxon>
    </lineage>
</organism>
<dbReference type="RefSeq" id="XP_004833064.1">
    <property type="nucleotide sequence ID" value="XM_004833007.1"/>
</dbReference>
<evidence type="ECO:0000256" key="1">
    <source>
        <dbReference type="SAM" id="MobiDB-lite"/>
    </source>
</evidence>
<name>L1LDU2_THEEQ</name>
<comment type="caution">
    <text evidence="2">The sequence shown here is derived from an EMBL/GenBank/DDBJ whole genome shotgun (WGS) entry which is preliminary data.</text>
</comment>
<proteinExistence type="predicted"/>
<reference evidence="2 3" key="1">
    <citation type="journal article" date="2012" name="BMC Genomics">
        <title>Comparative genomic analysis and phylogenetic position of Theileria equi.</title>
        <authorList>
            <person name="Kappmeyer L.S."/>
            <person name="Thiagarajan M."/>
            <person name="Herndon D.R."/>
            <person name="Ramsay J.D."/>
            <person name="Caler E."/>
            <person name="Djikeng A."/>
            <person name="Gillespie J.J."/>
            <person name="Lau A.O."/>
            <person name="Roalson E.H."/>
            <person name="Silva J.C."/>
            <person name="Silva M.G."/>
            <person name="Suarez C.E."/>
            <person name="Ueti M.W."/>
            <person name="Nene V.M."/>
            <person name="Mealey R.H."/>
            <person name="Knowles D.P."/>
            <person name="Brayton K.A."/>
        </authorList>
    </citation>
    <scope>NUCLEOTIDE SEQUENCE [LARGE SCALE GENOMIC DNA]</scope>
    <source>
        <strain evidence="2 3">WA</strain>
    </source>
</reference>
<dbReference type="AlphaFoldDB" id="L1LDU2"/>
<dbReference type="Proteomes" id="UP000031512">
    <property type="component" value="Unassembled WGS sequence"/>
</dbReference>
<dbReference type="eggNOG" id="KOG1366">
    <property type="taxonomic scope" value="Eukaryota"/>
</dbReference>
<dbReference type="STRING" id="1537102.L1LDU2"/>
<evidence type="ECO:0000313" key="2">
    <source>
        <dbReference type="EMBL" id="EKX73612.1"/>
    </source>
</evidence>
<feature type="region of interest" description="Disordered" evidence="1">
    <location>
        <begin position="343"/>
        <end position="438"/>
    </location>
</feature>
<dbReference type="OrthoDB" id="361062at2759"/>
<keyword evidence="3" id="KW-1185">Reference proteome</keyword>
<protein>
    <submittedName>
        <fullName evidence="2">Uncharacterized protein</fullName>
    </submittedName>
</protein>
<dbReference type="KEGG" id="beq:BEWA_036480"/>
<dbReference type="GeneID" id="15806535"/>
<feature type="compositionally biased region" description="Acidic residues" evidence="1">
    <location>
        <begin position="360"/>
        <end position="370"/>
    </location>
</feature>
<feature type="compositionally biased region" description="Basic and acidic residues" evidence="1">
    <location>
        <begin position="371"/>
        <end position="416"/>
    </location>
</feature>
<evidence type="ECO:0000313" key="3">
    <source>
        <dbReference type="Proteomes" id="UP000031512"/>
    </source>
</evidence>
<dbReference type="VEuPathDB" id="PiroplasmaDB:BEWA_036480"/>